<accession>A0A3R0U6K2</accession>
<gene>
    <name evidence="1" type="ORF">EBH50_22605</name>
</gene>
<reference evidence="1" key="1">
    <citation type="submission" date="2018-10" db="EMBL/GenBank/DDBJ databases">
        <authorList>
            <consortium name="PulseNet: The National Subtyping Network for Foodborne Disease Surveillance"/>
            <person name="Tarr C.L."/>
            <person name="Trees E."/>
            <person name="Katz L.S."/>
            <person name="Carleton-Romer H.A."/>
            <person name="Stroika S."/>
            <person name="Kucerova Z."/>
            <person name="Roache K.F."/>
            <person name="Sabol A.L."/>
            <person name="Besser J."/>
            <person name="Gerner-Smidt P."/>
        </authorList>
    </citation>
    <scope>NUCLEOTIDE SEQUENCE [LARGE SCALE GENOMIC DNA]</scope>
    <source>
        <strain evidence="1">PNUSAS056479</strain>
    </source>
</reference>
<sequence length="120" mass="13702">MKKTPLRSTGQTINLAELIDDMPEEVLITLHNLIVNRLNMLQRQRTRQSMEDFRPGDVVSFRAEDGQTVTGVLIRLNKKTVTVHTESGARWNVAPQLLTRVKRQLGSETRADNTVEKKLH</sequence>
<evidence type="ECO:0000313" key="1">
    <source>
        <dbReference type="EMBL" id="MLE32651.1"/>
    </source>
</evidence>
<dbReference type="Proteomes" id="UP000885317">
    <property type="component" value="Unassembled WGS sequence"/>
</dbReference>
<name>A0A3R0U6K2_SALER</name>
<protein>
    <submittedName>
        <fullName evidence="1">Uncharacterized protein</fullName>
    </submittedName>
</protein>
<comment type="caution">
    <text evidence="1">The sequence shown here is derived from an EMBL/GenBank/DDBJ whole genome shotgun (WGS) entry which is preliminary data.</text>
</comment>
<organism evidence="1">
    <name type="scientific">Salmonella enterica</name>
    <name type="common">Salmonella choleraesuis</name>
    <dbReference type="NCBI Taxonomy" id="28901"/>
    <lineage>
        <taxon>Bacteria</taxon>
        <taxon>Pseudomonadati</taxon>
        <taxon>Pseudomonadota</taxon>
        <taxon>Gammaproteobacteria</taxon>
        <taxon>Enterobacterales</taxon>
        <taxon>Enterobacteriaceae</taxon>
        <taxon>Salmonella</taxon>
    </lineage>
</organism>
<dbReference type="InterPro" id="IPR048261">
    <property type="entry name" value="SlpA/SlyD-like_ins_sf"/>
</dbReference>
<proteinExistence type="predicted"/>
<dbReference type="AlphaFoldDB" id="A0A3R0U6K2"/>
<dbReference type="EMBL" id="RUTY01000032">
    <property type="protein sequence ID" value="MLE32651.1"/>
    <property type="molecule type" value="Genomic_DNA"/>
</dbReference>
<dbReference type="Gene3D" id="2.40.10.330">
    <property type="match status" value="1"/>
</dbReference>